<reference evidence="6" key="1">
    <citation type="journal article" date="2017" name="Plant J.">
        <title>The pomegranate (Punica granatum L.) genome and the genomics of punicalagin biosynthesis.</title>
        <authorList>
            <person name="Qin G."/>
            <person name="Xu C."/>
            <person name="Ming R."/>
            <person name="Tang H."/>
            <person name="Guyot R."/>
            <person name="Kramer E.M."/>
            <person name="Hu Y."/>
            <person name="Yi X."/>
            <person name="Qi Y."/>
            <person name="Xu X."/>
            <person name="Gao Z."/>
            <person name="Pan H."/>
            <person name="Jian J."/>
            <person name="Tian Y."/>
            <person name="Yue Z."/>
            <person name="Xu Y."/>
        </authorList>
    </citation>
    <scope>NUCLEOTIDE SEQUENCE [LARGE SCALE GENOMIC DNA]</scope>
    <source>
        <strain evidence="6">cv. Dabenzi</strain>
    </source>
</reference>
<dbReference type="SUPFAM" id="SSF52266">
    <property type="entry name" value="SGNH hydrolase"/>
    <property type="match status" value="1"/>
</dbReference>
<dbReference type="Pfam" id="PF00657">
    <property type="entry name" value="Lipase_GDSL"/>
    <property type="match status" value="2"/>
</dbReference>
<dbReference type="AlphaFoldDB" id="A0A218VVW2"/>
<accession>A0A218VVW2</accession>
<dbReference type="InterPro" id="IPR001087">
    <property type="entry name" value="GDSL"/>
</dbReference>
<evidence type="ECO:0000313" key="5">
    <source>
        <dbReference type="EMBL" id="OWM64042.1"/>
    </source>
</evidence>
<name>A0A218VVW2_PUNGR</name>
<evidence type="ECO:0008006" key="7">
    <source>
        <dbReference type="Google" id="ProtNLM"/>
    </source>
</evidence>
<evidence type="ECO:0000256" key="2">
    <source>
        <dbReference type="ARBA" id="ARBA00022801"/>
    </source>
</evidence>
<keyword evidence="3" id="KW-0442">Lipid degradation</keyword>
<dbReference type="EMBL" id="MTKT01005817">
    <property type="protein sequence ID" value="OWM64042.1"/>
    <property type="molecule type" value="Genomic_DNA"/>
</dbReference>
<dbReference type="Gene3D" id="3.40.50.1110">
    <property type="entry name" value="SGNH hydrolase"/>
    <property type="match status" value="2"/>
</dbReference>
<dbReference type="GO" id="GO:0016788">
    <property type="term" value="F:hydrolase activity, acting on ester bonds"/>
    <property type="evidence" value="ECO:0007669"/>
    <property type="project" value="InterPro"/>
</dbReference>
<evidence type="ECO:0000256" key="4">
    <source>
        <dbReference type="ARBA" id="ARBA00023098"/>
    </source>
</evidence>
<comment type="similarity">
    <text evidence="1">Belongs to the 'GDSL' lipolytic enzyme family.</text>
</comment>
<gene>
    <name evidence="5" type="ORF">CDL15_Pgr011496</name>
</gene>
<evidence type="ECO:0000256" key="1">
    <source>
        <dbReference type="ARBA" id="ARBA00008668"/>
    </source>
</evidence>
<dbReference type="PANTHER" id="PTHR46020">
    <property type="entry name" value="OSJNBB0059K02.9 PROTEIN"/>
    <property type="match status" value="1"/>
</dbReference>
<keyword evidence="4" id="KW-0443">Lipid metabolism</keyword>
<dbReference type="GO" id="GO:0016042">
    <property type="term" value="P:lipid catabolic process"/>
    <property type="evidence" value="ECO:0007669"/>
    <property type="project" value="UniProtKB-KW"/>
</dbReference>
<evidence type="ECO:0000313" key="6">
    <source>
        <dbReference type="Proteomes" id="UP000197138"/>
    </source>
</evidence>
<dbReference type="Proteomes" id="UP000197138">
    <property type="component" value="Unassembled WGS sequence"/>
</dbReference>
<protein>
    <recommendedName>
        <fullName evidence="7">GDSL esterase/lipase At5g03610-like</fullName>
    </recommendedName>
</protein>
<dbReference type="InterPro" id="IPR036514">
    <property type="entry name" value="SGNH_hydro_sf"/>
</dbReference>
<organism evidence="5 6">
    <name type="scientific">Punica granatum</name>
    <name type="common">Pomegranate</name>
    <dbReference type="NCBI Taxonomy" id="22663"/>
    <lineage>
        <taxon>Eukaryota</taxon>
        <taxon>Viridiplantae</taxon>
        <taxon>Streptophyta</taxon>
        <taxon>Embryophyta</taxon>
        <taxon>Tracheophyta</taxon>
        <taxon>Spermatophyta</taxon>
        <taxon>Magnoliopsida</taxon>
        <taxon>eudicotyledons</taxon>
        <taxon>Gunneridae</taxon>
        <taxon>Pentapetalae</taxon>
        <taxon>rosids</taxon>
        <taxon>malvids</taxon>
        <taxon>Myrtales</taxon>
        <taxon>Lythraceae</taxon>
        <taxon>Punica</taxon>
    </lineage>
</organism>
<sequence length="552" mass="62215">MKEEEEGERRLIFCFKHSRGILTSSSSDGFVSSGVKFAEKEWLVGKDQRNGSEALKLLVFGDSYVDTGNWEKSSGSWHSPYGMTFPGKPTGRFSDGRVLTDFIENGNRRLYFLKRNEFAAASFFGVPSPQPYMWRKSVKKPLFQYGMNFAYGGTGVFNTMVNQPNMTSQIDLFQGLVKENFFTKQDLEFSVVLLSVAGNDYAAHVFRDGKEQDLPNFTGSLMNQLEVNIRRIHSLGVRKMAVTAVEPMGCLPQLTAFYSYENCSESWNSITDFHNRALQQMVQKLQLENAESKFLILDLHTAFTSALKTRESTAGSSLNPLKPCCVGSGKGYSCGSTDEKGAKKYEKYNVEDIFPPVSELGLEKIKGLYFLKCTEFAAASVFRVQSPQRVWDELCIWTTGVFNTMINEPNMTAQINLFLGLLERNFYTKQDLESSVALFSVAGNDYAAHVIRDGNEHDLSDFTGSLMTQLEVNKRRINSLGVQKRAVTAMEQMGCLPQLAACSLYENCSESWNSITDFHNRALRQMVPRLQTESAGFKIPDLRYFVWPSIPH</sequence>
<dbReference type="PANTHER" id="PTHR46020:SF4">
    <property type="entry name" value="OS04G0650200 PROTEIN"/>
    <property type="match status" value="1"/>
</dbReference>
<keyword evidence="2" id="KW-0378">Hydrolase</keyword>
<proteinExistence type="inferred from homology"/>
<evidence type="ECO:0000256" key="3">
    <source>
        <dbReference type="ARBA" id="ARBA00022963"/>
    </source>
</evidence>
<comment type="caution">
    <text evidence="5">The sequence shown here is derived from an EMBL/GenBank/DDBJ whole genome shotgun (WGS) entry which is preliminary data.</text>
</comment>